<feature type="chain" id="PRO_5025625849" evidence="1">
    <location>
        <begin position="24"/>
        <end position="135"/>
    </location>
</feature>
<dbReference type="EMBL" id="MU006297">
    <property type="protein sequence ID" value="KAF2852908.1"/>
    <property type="molecule type" value="Genomic_DNA"/>
</dbReference>
<keyword evidence="3" id="KW-1185">Reference proteome</keyword>
<feature type="signal peptide" evidence="1">
    <location>
        <begin position="1"/>
        <end position="23"/>
    </location>
</feature>
<accession>A0A6A7BFC6</accession>
<dbReference type="OrthoDB" id="10437814at2759"/>
<dbReference type="Proteomes" id="UP000799423">
    <property type="component" value="Unassembled WGS sequence"/>
</dbReference>
<evidence type="ECO:0000313" key="3">
    <source>
        <dbReference type="Proteomes" id="UP000799423"/>
    </source>
</evidence>
<sequence length="135" mass="15102">MKPFHYIFALLLLLTATTAPVCAKHHGCDKCDAKGTFRCAPKSSKHIEACGDNLCWGPSGKDCGPDTHCIEGESVYCKNTAEACKGCKEFFKQCVTDYWNECDLTCEMICERNTCFAFDGRCKNECLMKGCQKWN</sequence>
<gene>
    <name evidence="2" type="ORF">T440DRAFT_391766</name>
</gene>
<dbReference type="AlphaFoldDB" id="A0A6A7BFC6"/>
<evidence type="ECO:0000313" key="2">
    <source>
        <dbReference type="EMBL" id="KAF2852908.1"/>
    </source>
</evidence>
<organism evidence="2 3">
    <name type="scientific">Plenodomus tracheiphilus IPT5</name>
    <dbReference type="NCBI Taxonomy" id="1408161"/>
    <lineage>
        <taxon>Eukaryota</taxon>
        <taxon>Fungi</taxon>
        <taxon>Dikarya</taxon>
        <taxon>Ascomycota</taxon>
        <taxon>Pezizomycotina</taxon>
        <taxon>Dothideomycetes</taxon>
        <taxon>Pleosporomycetidae</taxon>
        <taxon>Pleosporales</taxon>
        <taxon>Pleosporineae</taxon>
        <taxon>Leptosphaeriaceae</taxon>
        <taxon>Plenodomus</taxon>
    </lineage>
</organism>
<evidence type="ECO:0000256" key="1">
    <source>
        <dbReference type="SAM" id="SignalP"/>
    </source>
</evidence>
<keyword evidence="1" id="KW-0732">Signal</keyword>
<name>A0A6A7BFC6_9PLEO</name>
<protein>
    <submittedName>
        <fullName evidence="2">Uncharacterized protein</fullName>
    </submittedName>
</protein>
<proteinExistence type="predicted"/>
<reference evidence="2" key="1">
    <citation type="submission" date="2020-01" db="EMBL/GenBank/DDBJ databases">
        <authorList>
            <consortium name="DOE Joint Genome Institute"/>
            <person name="Haridas S."/>
            <person name="Albert R."/>
            <person name="Binder M."/>
            <person name="Bloem J."/>
            <person name="Labutti K."/>
            <person name="Salamov A."/>
            <person name="Andreopoulos B."/>
            <person name="Baker S.E."/>
            <person name="Barry K."/>
            <person name="Bills G."/>
            <person name="Bluhm B.H."/>
            <person name="Cannon C."/>
            <person name="Castanera R."/>
            <person name="Culley D.E."/>
            <person name="Daum C."/>
            <person name="Ezra D."/>
            <person name="Gonzalez J.B."/>
            <person name="Henrissat B."/>
            <person name="Kuo A."/>
            <person name="Liang C."/>
            <person name="Lipzen A."/>
            <person name="Lutzoni F."/>
            <person name="Magnuson J."/>
            <person name="Mondo S."/>
            <person name="Nolan M."/>
            <person name="Ohm R."/>
            <person name="Pangilinan J."/>
            <person name="Park H.-J."/>
            <person name="Ramirez L."/>
            <person name="Alfaro M."/>
            <person name="Sun H."/>
            <person name="Tritt A."/>
            <person name="Yoshinaga Y."/>
            <person name="Zwiers L.-H."/>
            <person name="Turgeon B.G."/>
            <person name="Goodwin S.B."/>
            <person name="Spatafora J.W."/>
            <person name="Crous P.W."/>
            <person name="Grigoriev I.V."/>
        </authorList>
    </citation>
    <scope>NUCLEOTIDE SEQUENCE</scope>
    <source>
        <strain evidence="2">IPT5</strain>
    </source>
</reference>